<name>A0AAW3FE75_9BACT</name>
<dbReference type="InterPro" id="IPR010093">
    <property type="entry name" value="SinI_DNA-bd"/>
</dbReference>
<evidence type="ECO:0000313" key="2">
    <source>
        <dbReference type="EMBL" id="KGF24901.1"/>
    </source>
</evidence>
<dbReference type="Pfam" id="PF12728">
    <property type="entry name" value="HTH_17"/>
    <property type="match status" value="1"/>
</dbReference>
<protein>
    <recommendedName>
        <fullName evidence="1">Helix-turn-helix domain-containing protein</fullName>
    </recommendedName>
</protein>
<sequence length="68" mass="7925">MVKKAICKTDLTPKRWLSTTEAEKYLGCKERFLRNLRSTGQLHFYKIGGHILYEVSDLDKLVLKNKVV</sequence>
<dbReference type="RefSeq" id="WP_036871108.1">
    <property type="nucleotide sequence ID" value="NZ_JRNJ01000104.1"/>
</dbReference>
<dbReference type="NCBIfam" id="TIGR01764">
    <property type="entry name" value="excise"/>
    <property type="match status" value="1"/>
</dbReference>
<organism evidence="2 3">
    <name type="scientific">Prevotella histicola JCM 15637 = DNF00424</name>
    <dbReference type="NCBI Taxonomy" id="1236504"/>
    <lineage>
        <taxon>Bacteria</taxon>
        <taxon>Pseudomonadati</taxon>
        <taxon>Bacteroidota</taxon>
        <taxon>Bacteroidia</taxon>
        <taxon>Bacteroidales</taxon>
        <taxon>Prevotellaceae</taxon>
        <taxon>Prevotella</taxon>
    </lineage>
</organism>
<dbReference type="InterPro" id="IPR009061">
    <property type="entry name" value="DNA-bd_dom_put_sf"/>
</dbReference>
<dbReference type="EMBL" id="JRNJ01000104">
    <property type="protein sequence ID" value="KGF24901.1"/>
    <property type="molecule type" value="Genomic_DNA"/>
</dbReference>
<accession>A0AAW3FE75</accession>
<evidence type="ECO:0000259" key="1">
    <source>
        <dbReference type="Pfam" id="PF12728"/>
    </source>
</evidence>
<comment type="caution">
    <text evidence="2">The sequence shown here is derived from an EMBL/GenBank/DDBJ whole genome shotgun (WGS) entry which is preliminary data.</text>
</comment>
<dbReference type="GO" id="GO:0003677">
    <property type="term" value="F:DNA binding"/>
    <property type="evidence" value="ECO:0007669"/>
    <property type="project" value="InterPro"/>
</dbReference>
<reference evidence="2 3" key="1">
    <citation type="submission" date="2014-07" db="EMBL/GenBank/DDBJ databases">
        <authorList>
            <person name="McCorrison J."/>
            <person name="Sanka R."/>
            <person name="Torralba M."/>
            <person name="Gillis M."/>
            <person name="Haft D.H."/>
            <person name="Methe B."/>
            <person name="Sutton G."/>
            <person name="Nelson K.E."/>
        </authorList>
    </citation>
    <scope>NUCLEOTIDE SEQUENCE [LARGE SCALE GENOMIC DNA]</scope>
    <source>
        <strain evidence="2 3">DNF00424</strain>
    </source>
</reference>
<dbReference type="Proteomes" id="UP000029533">
    <property type="component" value="Unassembled WGS sequence"/>
</dbReference>
<dbReference type="AlphaFoldDB" id="A0AAW3FE75"/>
<dbReference type="InterPro" id="IPR041657">
    <property type="entry name" value="HTH_17"/>
</dbReference>
<evidence type="ECO:0000313" key="3">
    <source>
        <dbReference type="Proteomes" id="UP000029533"/>
    </source>
</evidence>
<dbReference type="SUPFAM" id="SSF46955">
    <property type="entry name" value="Putative DNA-binding domain"/>
    <property type="match status" value="1"/>
</dbReference>
<gene>
    <name evidence="2" type="ORF">HMPREF2132_11505</name>
</gene>
<proteinExistence type="predicted"/>
<feature type="domain" description="Helix-turn-helix" evidence="1">
    <location>
        <begin position="16"/>
        <end position="65"/>
    </location>
</feature>